<dbReference type="InterPro" id="IPR008011">
    <property type="entry name" value="Complex1_LYR_dom"/>
</dbReference>
<dbReference type="PANTHER" id="PTHR14273">
    <property type="entry name" value="LYR MOTIF-CONTAINING PROTEIN 1"/>
    <property type="match status" value="1"/>
</dbReference>
<dbReference type="CDD" id="cd20261">
    <property type="entry name" value="Complex1_LYR_LYRM1"/>
    <property type="match status" value="1"/>
</dbReference>
<dbReference type="Pfam" id="PF05347">
    <property type="entry name" value="Complex1_LYR"/>
    <property type="match status" value="1"/>
</dbReference>
<evidence type="ECO:0000256" key="1">
    <source>
        <dbReference type="ARBA" id="ARBA00009508"/>
    </source>
</evidence>
<evidence type="ECO:0000256" key="2">
    <source>
        <dbReference type="SAM" id="MobiDB-lite"/>
    </source>
</evidence>
<keyword evidence="6" id="KW-1185">Reference proteome</keyword>
<feature type="region of interest" description="Disordered" evidence="2">
    <location>
        <begin position="138"/>
        <end position="163"/>
    </location>
</feature>
<reference evidence="5" key="1">
    <citation type="submission" date="2020-06" db="EMBL/GenBank/DDBJ databases">
        <title>WGS assembly of Ceratodon purpureus strain R40.</title>
        <authorList>
            <person name="Carey S.B."/>
            <person name="Jenkins J."/>
            <person name="Shu S."/>
            <person name="Lovell J.T."/>
            <person name="Sreedasyam A."/>
            <person name="Maumus F."/>
            <person name="Tiley G.P."/>
            <person name="Fernandez-Pozo N."/>
            <person name="Barry K."/>
            <person name="Chen C."/>
            <person name="Wang M."/>
            <person name="Lipzen A."/>
            <person name="Daum C."/>
            <person name="Saski C.A."/>
            <person name="Payton A.C."/>
            <person name="Mcbreen J.C."/>
            <person name="Conrad R.E."/>
            <person name="Kollar L.M."/>
            <person name="Olsson S."/>
            <person name="Huttunen S."/>
            <person name="Landis J.B."/>
            <person name="Wickett N.J."/>
            <person name="Johnson M.G."/>
            <person name="Rensing S.A."/>
            <person name="Grimwood J."/>
            <person name="Schmutz J."/>
            <person name="Mcdaniel S.F."/>
        </authorList>
    </citation>
    <scope>NUCLEOTIDE SEQUENCE</scope>
    <source>
        <strain evidence="5">R40</strain>
    </source>
</reference>
<dbReference type="InterPro" id="IPR045294">
    <property type="entry name" value="Complex1_LYR_LYRM1"/>
</dbReference>
<comment type="similarity">
    <text evidence="1">Belongs to the complex I LYR family.</text>
</comment>
<organism evidence="5 6">
    <name type="scientific">Ceratodon purpureus</name>
    <name type="common">Fire moss</name>
    <name type="synonym">Dicranum purpureum</name>
    <dbReference type="NCBI Taxonomy" id="3225"/>
    <lineage>
        <taxon>Eukaryota</taxon>
        <taxon>Viridiplantae</taxon>
        <taxon>Streptophyta</taxon>
        <taxon>Embryophyta</taxon>
        <taxon>Bryophyta</taxon>
        <taxon>Bryophytina</taxon>
        <taxon>Bryopsida</taxon>
        <taxon>Dicranidae</taxon>
        <taxon>Pseudoditrichales</taxon>
        <taxon>Ditrichaceae</taxon>
        <taxon>Ceratodon</taxon>
    </lineage>
</organism>
<evidence type="ECO:0000313" key="5">
    <source>
        <dbReference type="EMBL" id="KAG0566594.1"/>
    </source>
</evidence>
<sequence length="163" mass="18884">MFYVQVINFVLEGFGSLVIVCISIYSMYQSSVCWQKAGTTEASLMADPALRMRALSLYRSLMRSCRTWPGPPKEKQYIYEEATVLFRQDRHLSDPEEIAKKIDEGEKRYQIAWHYKIPYPRVFNLPLGTFAEKPEAEYQIPSQEMGSLDDDLDDLPGLSKSRR</sequence>
<feature type="domain" description="Complex 1 LYR protein" evidence="4">
    <location>
        <begin position="53"/>
        <end position="108"/>
    </location>
</feature>
<proteinExistence type="inferred from homology"/>
<accession>A0A8T0H8A9</accession>
<keyword evidence="3" id="KW-1133">Transmembrane helix</keyword>
<dbReference type="AlphaFoldDB" id="A0A8T0H8A9"/>
<dbReference type="EMBL" id="CM026428">
    <property type="protein sequence ID" value="KAG0566594.1"/>
    <property type="molecule type" value="Genomic_DNA"/>
</dbReference>
<dbReference type="Proteomes" id="UP000822688">
    <property type="component" value="Chromosome 7"/>
</dbReference>
<feature type="transmembrane region" description="Helical" evidence="3">
    <location>
        <begin position="6"/>
        <end position="28"/>
    </location>
</feature>
<dbReference type="InterPro" id="IPR040330">
    <property type="entry name" value="LYRM1"/>
</dbReference>
<evidence type="ECO:0000256" key="3">
    <source>
        <dbReference type="SAM" id="Phobius"/>
    </source>
</evidence>
<keyword evidence="3" id="KW-0472">Membrane</keyword>
<gene>
    <name evidence="5" type="ORF">KC19_7G075700</name>
</gene>
<comment type="caution">
    <text evidence="5">The sequence shown here is derived from an EMBL/GenBank/DDBJ whole genome shotgun (WGS) entry which is preliminary data.</text>
</comment>
<evidence type="ECO:0000313" key="6">
    <source>
        <dbReference type="Proteomes" id="UP000822688"/>
    </source>
</evidence>
<dbReference type="GO" id="GO:0005739">
    <property type="term" value="C:mitochondrion"/>
    <property type="evidence" value="ECO:0007669"/>
    <property type="project" value="TreeGrafter"/>
</dbReference>
<protein>
    <recommendedName>
        <fullName evidence="4">Complex 1 LYR protein domain-containing protein</fullName>
    </recommendedName>
</protein>
<keyword evidence="3" id="KW-0812">Transmembrane</keyword>
<dbReference type="PANTHER" id="PTHR14273:SF0">
    <property type="entry name" value="LYR MOTIF-CONTAINING PROTEIN 1"/>
    <property type="match status" value="1"/>
</dbReference>
<name>A0A8T0H8A9_CERPU</name>
<evidence type="ECO:0000259" key="4">
    <source>
        <dbReference type="Pfam" id="PF05347"/>
    </source>
</evidence>